<organism evidence="3 4">
    <name type="scientific">Endozoicomonas elysicola</name>
    <dbReference type="NCBI Taxonomy" id="305900"/>
    <lineage>
        <taxon>Bacteria</taxon>
        <taxon>Pseudomonadati</taxon>
        <taxon>Pseudomonadota</taxon>
        <taxon>Gammaproteobacteria</taxon>
        <taxon>Oceanospirillales</taxon>
        <taxon>Endozoicomonadaceae</taxon>
        <taxon>Endozoicomonas</taxon>
    </lineage>
</organism>
<keyword evidence="1" id="KW-0732">Signal</keyword>
<feature type="signal peptide" evidence="1">
    <location>
        <begin position="1"/>
        <end position="24"/>
    </location>
</feature>
<gene>
    <name evidence="3" type="ORF">GV64_20640</name>
</gene>
<dbReference type="AlphaFoldDB" id="A0A081KF81"/>
<name>A0A081KF81_9GAMM</name>
<protein>
    <submittedName>
        <fullName evidence="3">Sulfurtransferase</fullName>
    </submittedName>
</protein>
<evidence type="ECO:0000313" key="4">
    <source>
        <dbReference type="Proteomes" id="UP000027997"/>
    </source>
</evidence>
<keyword evidence="4" id="KW-1185">Reference proteome</keyword>
<keyword evidence="3" id="KW-0808">Transferase</keyword>
<dbReference type="Pfam" id="PF00581">
    <property type="entry name" value="Rhodanese"/>
    <property type="match status" value="1"/>
</dbReference>
<dbReference type="SMART" id="SM00450">
    <property type="entry name" value="RHOD"/>
    <property type="match status" value="1"/>
</dbReference>
<evidence type="ECO:0000313" key="3">
    <source>
        <dbReference type="EMBL" id="KEI72807.1"/>
    </source>
</evidence>
<feature type="domain" description="Rhodanese" evidence="2">
    <location>
        <begin position="35"/>
        <end position="117"/>
    </location>
</feature>
<reference evidence="3 4" key="1">
    <citation type="submission" date="2014-06" db="EMBL/GenBank/DDBJ databases">
        <title>Whole Genome Sequences of Three Symbiotic Endozoicomonas Bacteria.</title>
        <authorList>
            <person name="Neave M.J."/>
            <person name="Apprill A."/>
            <person name="Voolstra C.R."/>
        </authorList>
    </citation>
    <scope>NUCLEOTIDE SEQUENCE [LARGE SCALE GENOMIC DNA]</scope>
    <source>
        <strain evidence="3 4">DSM 22380</strain>
    </source>
</reference>
<dbReference type="InterPro" id="IPR036873">
    <property type="entry name" value="Rhodanese-like_dom_sf"/>
</dbReference>
<dbReference type="Gene3D" id="3.40.250.10">
    <property type="entry name" value="Rhodanese-like domain"/>
    <property type="match status" value="1"/>
</dbReference>
<comment type="caution">
    <text evidence="3">The sequence shown here is derived from an EMBL/GenBank/DDBJ whole genome shotgun (WGS) entry which is preliminary data.</text>
</comment>
<feature type="chain" id="PRO_5001758853" evidence="1">
    <location>
        <begin position="25"/>
        <end position="121"/>
    </location>
</feature>
<evidence type="ECO:0000259" key="2">
    <source>
        <dbReference type="PROSITE" id="PS50206"/>
    </source>
</evidence>
<dbReference type="InterPro" id="IPR052367">
    <property type="entry name" value="Thiosulfate_ST/Rhodanese-like"/>
</dbReference>
<dbReference type="GO" id="GO:0016740">
    <property type="term" value="F:transferase activity"/>
    <property type="evidence" value="ECO:0007669"/>
    <property type="project" value="UniProtKB-KW"/>
</dbReference>
<dbReference type="CDD" id="cd00158">
    <property type="entry name" value="RHOD"/>
    <property type="match status" value="1"/>
</dbReference>
<dbReference type="Proteomes" id="UP000027997">
    <property type="component" value="Unassembled WGS sequence"/>
</dbReference>
<dbReference type="PANTHER" id="PTHR45431">
    <property type="entry name" value="RHODANESE-LIKE DOMAIN-CONTAINING PROTEIN 15, CHLOROPLASTIC"/>
    <property type="match status" value="1"/>
</dbReference>
<sequence length="121" mass="13154">MQNLFQRCFLSILVALGIVGSAGATDFYGEAWERIKNGALLIDVRTPAEYAEGHLAGAINIPYQNIVNGLAQKNITLDADIVLYCRSGNRSGKAHKALVAQGYKNTLNAGGYRQLQDRSLK</sequence>
<proteinExistence type="predicted"/>
<dbReference type="RefSeq" id="WP_020581485.1">
    <property type="nucleotide sequence ID" value="NZ_JOJP01000001.1"/>
</dbReference>
<dbReference type="eggNOG" id="COG0607">
    <property type="taxonomic scope" value="Bacteria"/>
</dbReference>
<dbReference type="STRING" id="305900.GV64_20640"/>
<accession>A0A081KF81</accession>
<dbReference type="PROSITE" id="PS50206">
    <property type="entry name" value="RHODANESE_3"/>
    <property type="match status" value="1"/>
</dbReference>
<dbReference type="PANTHER" id="PTHR45431:SF3">
    <property type="entry name" value="RHODANESE-LIKE DOMAIN-CONTAINING PROTEIN 15, CHLOROPLASTIC"/>
    <property type="match status" value="1"/>
</dbReference>
<dbReference type="InterPro" id="IPR001763">
    <property type="entry name" value="Rhodanese-like_dom"/>
</dbReference>
<evidence type="ECO:0000256" key="1">
    <source>
        <dbReference type="SAM" id="SignalP"/>
    </source>
</evidence>
<dbReference type="EMBL" id="JOJP01000001">
    <property type="protein sequence ID" value="KEI72807.1"/>
    <property type="molecule type" value="Genomic_DNA"/>
</dbReference>
<dbReference type="SUPFAM" id="SSF52821">
    <property type="entry name" value="Rhodanese/Cell cycle control phosphatase"/>
    <property type="match status" value="1"/>
</dbReference>